<comment type="caution">
    <text evidence="2">The sequence shown here is derived from an EMBL/GenBank/DDBJ whole genome shotgun (WGS) entry which is preliminary data.</text>
</comment>
<feature type="region of interest" description="Disordered" evidence="1">
    <location>
        <begin position="27"/>
        <end position="60"/>
    </location>
</feature>
<keyword evidence="3" id="KW-1185">Reference proteome</keyword>
<protein>
    <submittedName>
        <fullName evidence="2">Uncharacterized protein</fullName>
    </submittedName>
</protein>
<feature type="region of interest" description="Disordered" evidence="1">
    <location>
        <begin position="369"/>
        <end position="439"/>
    </location>
</feature>
<organism evidence="2 3">
    <name type="scientific">Thelonectria olida</name>
    <dbReference type="NCBI Taxonomy" id="1576542"/>
    <lineage>
        <taxon>Eukaryota</taxon>
        <taxon>Fungi</taxon>
        <taxon>Dikarya</taxon>
        <taxon>Ascomycota</taxon>
        <taxon>Pezizomycotina</taxon>
        <taxon>Sordariomycetes</taxon>
        <taxon>Hypocreomycetidae</taxon>
        <taxon>Hypocreales</taxon>
        <taxon>Nectriaceae</taxon>
        <taxon>Thelonectria</taxon>
    </lineage>
</organism>
<dbReference type="OrthoDB" id="436496at2759"/>
<feature type="compositionally biased region" description="Polar residues" evidence="1">
    <location>
        <begin position="38"/>
        <end position="53"/>
    </location>
</feature>
<evidence type="ECO:0000256" key="1">
    <source>
        <dbReference type="SAM" id="MobiDB-lite"/>
    </source>
</evidence>
<feature type="region of interest" description="Disordered" evidence="1">
    <location>
        <begin position="318"/>
        <end position="354"/>
    </location>
</feature>
<feature type="compositionally biased region" description="Polar residues" evidence="1">
    <location>
        <begin position="319"/>
        <end position="333"/>
    </location>
</feature>
<feature type="compositionally biased region" description="Polar residues" evidence="1">
    <location>
        <begin position="342"/>
        <end position="354"/>
    </location>
</feature>
<proteinExistence type="predicted"/>
<dbReference type="AlphaFoldDB" id="A0A9P8W5Z2"/>
<dbReference type="EMBL" id="JAGPYM010000010">
    <property type="protein sequence ID" value="KAH6890023.1"/>
    <property type="molecule type" value="Genomic_DNA"/>
</dbReference>
<sequence>MPCLRGIDVAIVTCPGAKKLPEFPHSDVSSVRILPPSASETGSQSVLSRSGSESLDAESPRIQKVGPRISVYIPSAPGSQFGVDYSVSKAPEHPCHLYFKMFLNGRNITNWGTNPASQASGSVTRALFEPDDRWHYKENGVVLKRDGVEARCFYFLPPSSSTSVAEDGGLVEVQIFRSRGRKRRAPVLGQHRGQERYGIASPSGGLLESPEDAHYYDWLLIDPREFPFVSFRFHYRSWTNLRLLNLIPASAALGDAEHVGQPIRSRDVPSPLSFRSRIESANPLANSTKNEVDDGNDDILVKTLLNLLESPMSAGRGWLSSQPSRSCGRTSTYRPLPEIPEVTSSTPRKSSDSFTPSITPFLLPYIEEESKEGEEPEFGLATQLPIRSNSVQEARSRPKDTWEKHVQSRGRSSSLSSTCPWPLEDASPRQEPLTRWSPVQDGSSIMIGMAKMDRKTPKGSSLETKEAPVVPTLPLEGQMGISEGEWMKGSPLECGQKNSATTVGEVHLESTEETRLGVFRAGSGTFGVKYGKEEKICRSLTRRGARLGIS</sequence>
<reference evidence="2 3" key="1">
    <citation type="journal article" date="2021" name="Nat. Commun.">
        <title>Genetic determinants of endophytism in the Arabidopsis root mycobiome.</title>
        <authorList>
            <person name="Mesny F."/>
            <person name="Miyauchi S."/>
            <person name="Thiergart T."/>
            <person name="Pickel B."/>
            <person name="Atanasova L."/>
            <person name="Karlsson M."/>
            <person name="Huettel B."/>
            <person name="Barry K.W."/>
            <person name="Haridas S."/>
            <person name="Chen C."/>
            <person name="Bauer D."/>
            <person name="Andreopoulos W."/>
            <person name="Pangilinan J."/>
            <person name="LaButti K."/>
            <person name="Riley R."/>
            <person name="Lipzen A."/>
            <person name="Clum A."/>
            <person name="Drula E."/>
            <person name="Henrissat B."/>
            <person name="Kohler A."/>
            <person name="Grigoriev I.V."/>
            <person name="Martin F.M."/>
            <person name="Hacquard S."/>
        </authorList>
    </citation>
    <scope>NUCLEOTIDE SEQUENCE [LARGE SCALE GENOMIC DNA]</scope>
    <source>
        <strain evidence="2 3">MPI-CAGE-CH-0241</strain>
    </source>
</reference>
<feature type="compositionally biased region" description="Basic and acidic residues" evidence="1">
    <location>
        <begin position="394"/>
        <end position="406"/>
    </location>
</feature>
<dbReference type="Proteomes" id="UP000777438">
    <property type="component" value="Unassembled WGS sequence"/>
</dbReference>
<name>A0A9P8W5Z2_9HYPO</name>
<gene>
    <name evidence="2" type="ORF">B0T10DRAFT_45500</name>
</gene>
<evidence type="ECO:0000313" key="2">
    <source>
        <dbReference type="EMBL" id="KAH6890023.1"/>
    </source>
</evidence>
<accession>A0A9P8W5Z2</accession>
<evidence type="ECO:0000313" key="3">
    <source>
        <dbReference type="Proteomes" id="UP000777438"/>
    </source>
</evidence>